<dbReference type="Proteomes" id="UP001164743">
    <property type="component" value="Chromosome 18A"/>
</dbReference>
<feature type="non-terminal residue" evidence="1">
    <location>
        <position position="71"/>
    </location>
</feature>
<evidence type="ECO:0008006" key="3">
    <source>
        <dbReference type="Google" id="ProtNLM"/>
    </source>
</evidence>
<keyword evidence="2" id="KW-1185">Reference proteome</keyword>
<name>A0ABY7D9W5_9BASI</name>
<dbReference type="GeneID" id="77805571"/>
<proteinExistence type="predicted"/>
<protein>
    <recommendedName>
        <fullName evidence="3">DUF4219 domain-containing protein</fullName>
    </recommendedName>
</protein>
<dbReference type="RefSeq" id="XP_053028662.1">
    <property type="nucleotide sequence ID" value="XM_053164676.1"/>
</dbReference>
<dbReference type="EMBL" id="CP110438">
    <property type="protein sequence ID" value="WAQ93107.1"/>
    <property type="molecule type" value="Genomic_DNA"/>
</dbReference>
<accession>A0ABY7D9W5</accession>
<sequence>MSTTPCLPTLKEENYSHWKRKIMVYCMEKNTDDFLLSDKAATATEAVKVLWTERKKQAAGVILSNISDDIE</sequence>
<reference evidence="1" key="1">
    <citation type="submission" date="2022-10" db="EMBL/GenBank/DDBJ databases">
        <title>Puccinia triticina Genome sequencing and assembly.</title>
        <authorList>
            <person name="Li C."/>
        </authorList>
    </citation>
    <scope>NUCLEOTIDE SEQUENCE</scope>
    <source>
        <strain evidence="1">Pt15</strain>
    </source>
</reference>
<organism evidence="1 2">
    <name type="scientific">Puccinia triticina</name>
    <dbReference type="NCBI Taxonomy" id="208348"/>
    <lineage>
        <taxon>Eukaryota</taxon>
        <taxon>Fungi</taxon>
        <taxon>Dikarya</taxon>
        <taxon>Basidiomycota</taxon>
        <taxon>Pucciniomycotina</taxon>
        <taxon>Pucciniomycetes</taxon>
        <taxon>Pucciniales</taxon>
        <taxon>Pucciniaceae</taxon>
        <taxon>Puccinia</taxon>
    </lineage>
</organism>
<gene>
    <name evidence="1" type="ORF">PtA15_18A165</name>
</gene>
<evidence type="ECO:0000313" key="2">
    <source>
        <dbReference type="Proteomes" id="UP001164743"/>
    </source>
</evidence>
<evidence type="ECO:0000313" key="1">
    <source>
        <dbReference type="EMBL" id="WAQ93107.1"/>
    </source>
</evidence>